<evidence type="ECO:0008006" key="9">
    <source>
        <dbReference type="Google" id="ProtNLM"/>
    </source>
</evidence>
<feature type="transmembrane region" description="Helical" evidence="7">
    <location>
        <begin position="379"/>
        <end position="401"/>
    </location>
</feature>
<evidence type="ECO:0000256" key="3">
    <source>
        <dbReference type="ARBA" id="ARBA00022692"/>
    </source>
</evidence>
<evidence type="ECO:0000256" key="5">
    <source>
        <dbReference type="ARBA" id="ARBA00023136"/>
    </source>
</evidence>
<feature type="transmembrane region" description="Helical" evidence="7">
    <location>
        <begin position="446"/>
        <end position="467"/>
    </location>
</feature>
<keyword evidence="3 7" id="KW-0812">Transmembrane</keyword>
<reference evidence="8" key="1">
    <citation type="journal article" date="2014" name="Genome Announc.">
        <title>De novo whole-genome sequence and genome annotation of Lichtheimia ramosa.</title>
        <authorList>
            <person name="Linde J."/>
            <person name="Schwartze V."/>
            <person name="Binder U."/>
            <person name="Lass-Florl C."/>
            <person name="Voigt K."/>
            <person name="Horn F."/>
        </authorList>
    </citation>
    <scope>NUCLEOTIDE SEQUENCE</scope>
    <source>
        <strain evidence="8">JMRC FSU:6197</strain>
    </source>
</reference>
<feature type="transmembrane region" description="Helical" evidence="7">
    <location>
        <begin position="243"/>
        <end position="264"/>
    </location>
</feature>
<keyword evidence="2" id="KW-0813">Transport</keyword>
<sequence length="550" mass="60715">MILGNDNKDQQSYEKQLEEAGQTAKHDLKNHENELGYNKDPKNSLTLFSNFAIAYSCCSVLSGITPLWGDTMVDGGSLSVIWGWVVGSFFTTFTAMSLAEIASAYPRTGGLYIWVSRLAPPEWVPLACWVTGWFTWVQYIFSVTSAGLSCSQFIASIIQIWQPEVNTSVYMQYGVFFSICVVYGVINSVTIKFNGIVNQGAFYINLLGLVLIVVVGLAVTRPLNTGSFVFTHFYNGSGFSNNGYAFLLAILQCQFTLASFEGAVQVADETNNPARAAPFGIMTAVLSNAVTGFIFLMALSFMVKDYDAQILSENAIQPQMVQVFLDAVQAWTLVFVIIIMLAIFFSGNALILAASRMAYAFSRDGVFKILHRLNKRTGLPVNSVWANVAIAVIVGILYMVNSTAFEAIVSVSTIGAQSCYLVPIFLRITIARKTFKPGPFRLGKFAYPIGAISCCWLLFGVVLFILPTQWPVDPDNMNYAVLPYAFIMLASGVWFAVSARHWFTGPYRIINGQRVLLYDDDDDVSIQSSTLKPGSIKIVEEKEEKMEITT</sequence>
<feature type="transmembrane region" description="Helical" evidence="7">
    <location>
        <begin position="202"/>
        <end position="223"/>
    </location>
</feature>
<feature type="transmembrane region" description="Helical" evidence="7">
    <location>
        <begin position="330"/>
        <end position="359"/>
    </location>
</feature>
<dbReference type="PANTHER" id="PTHR45649">
    <property type="entry name" value="AMINO-ACID PERMEASE BAT1"/>
    <property type="match status" value="1"/>
</dbReference>
<dbReference type="OrthoDB" id="10054429at2759"/>
<evidence type="ECO:0000256" key="1">
    <source>
        <dbReference type="ARBA" id="ARBA00004141"/>
    </source>
</evidence>
<proteinExistence type="predicted"/>
<feature type="transmembrane region" description="Helical" evidence="7">
    <location>
        <begin position="47"/>
        <end position="69"/>
    </location>
</feature>
<keyword evidence="4 7" id="KW-1133">Transmembrane helix</keyword>
<evidence type="ECO:0000313" key="8">
    <source>
        <dbReference type="EMBL" id="CDS11488.1"/>
    </source>
</evidence>
<dbReference type="Pfam" id="PF13520">
    <property type="entry name" value="AA_permease_2"/>
    <property type="match status" value="1"/>
</dbReference>
<gene>
    <name evidence="8" type="ORF">LRAMOSA03751</name>
</gene>
<name>A0A077WWW2_9FUNG</name>
<dbReference type="PIRSF" id="PIRSF006060">
    <property type="entry name" value="AA_transporter"/>
    <property type="match status" value="1"/>
</dbReference>
<feature type="transmembrane region" description="Helical" evidence="7">
    <location>
        <begin position="276"/>
        <end position="303"/>
    </location>
</feature>
<organism evidence="8">
    <name type="scientific">Lichtheimia ramosa</name>
    <dbReference type="NCBI Taxonomy" id="688394"/>
    <lineage>
        <taxon>Eukaryota</taxon>
        <taxon>Fungi</taxon>
        <taxon>Fungi incertae sedis</taxon>
        <taxon>Mucoromycota</taxon>
        <taxon>Mucoromycotina</taxon>
        <taxon>Mucoromycetes</taxon>
        <taxon>Mucorales</taxon>
        <taxon>Lichtheimiaceae</taxon>
        <taxon>Lichtheimia</taxon>
    </lineage>
</organism>
<dbReference type="GO" id="GO:0016020">
    <property type="term" value="C:membrane"/>
    <property type="evidence" value="ECO:0007669"/>
    <property type="project" value="UniProtKB-SubCell"/>
</dbReference>
<feature type="transmembrane region" description="Helical" evidence="7">
    <location>
        <begin position="170"/>
        <end position="190"/>
    </location>
</feature>
<comment type="subcellular location">
    <subcellularLocation>
        <location evidence="1">Membrane</location>
        <topology evidence="1">Multi-pass membrane protein</topology>
    </subcellularLocation>
</comment>
<dbReference type="PANTHER" id="PTHR45649:SF26">
    <property type="entry name" value="OS04G0435100 PROTEIN"/>
    <property type="match status" value="1"/>
</dbReference>
<feature type="transmembrane region" description="Helical" evidence="7">
    <location>
        <begin position="407"/>
        <end position="426"/>
    </location>
</feature>
<feature type="transmembrane region" description="Helical" evidence="7">
    <location>
        <begin position="479"/>
        <end position="499"/>
    </location>
</feature>
<keyword evidence="5 7" id="KW-0472">Membrane</keyword>
<evidence type="ECO:0000256" key="6">
    <source>
        <dbReference type="SAM" id="MobiDB-lite"/>
    </source>
</evidence>
<evidence type="ECO:0000256" key="4">
    <source>
        <dbReference type="ARBA" id="ARBA00022989"/>
    </source>
</evidence>
<protein>
    <recommendedName>
        <fullName evidence="9">Amino acid permease/ SLC12A domain-containing protein</fullName>
    </recommendedName>
</protein>
<evidence type="ECO:0000256" key="2">
    <source>
        <dbReference type="ARBA" id="ARBA00022448"/>
    </source>
</evidence>
<evidence type="ECO:0000256" key="7">
    <source>
        <dbReference type="SAM" id="Phobius"/>
    </source>
</evidence>
<dbReference type="GO" id="GO:0022857">
    <property type="term" value="F:transmembrane transporter activity"/>
    <property type="evidence" value="ECO:0007669"/>
    <property type="project" value="InterPro"/>
</dbReference>
<dbReference type="AlphaFoldDB" id="A0A077WWW2"/>
<dbReference type="EMBL" id="LK023346">
    <property type="protein sequence ID" value="CDS11488.1"/>
    <property type="molecule type" value="Genomic_DNA"/>
</dbReference>
<feature type="region of interest" description="Disordered" evidence="6">
    <location>
        <begin position="1"/>
        <end position="24"/>
    </location>
</feature>
<dbReference type="Gene3D" id="1.20.1740.10">
    <property type="entry name" value="Amino acid/polyamine transporter I"/>
    <property type="match status" value="1"/>
</dbReference>
<dbReference type="InterPro" id="IPR002293">
    <property type="entry name" value="AA/rel_permease1"/>
</dbReference>
<feature type="transmembrane region" description="Helical" evidence="7">
    <location>
        <begin position="81"/>
        <end position="102"/>
    </location>
</feature>
<accession>A0A077WWW2</accession>